<dbReference type="Gene3D" id="3.40.50.150">
    <property type="entry name" value="Vaccinia Virus protein VP39"/>
    <property type="match status" value="1"/>
</dbReference>
<dbReference type="SUPFAM" id="SSF46785">
    <property type="entry name" value="Winged helix' DNA-binding domain"/>
    <property type="match status" value="1"/>
</dbReference>
<keyword evidence="1 6" id="KW-0489">Methyltransferase</keyword>
<dbReference type="Proteomes" id="UP001597419">
    <property type="component" value="Unassembled WGS sequence"/>
</dbReference>
<dbReference type="Pfam" id="PF08100">
    <property type="entry name" value="Dimerisation"/>
    <property type="match status" value="1"/>
</dbReference>
<feature type="domain" description="O-methyltransferase dimerisation" evidence="5">
    <location>
        <begin position="14"/>
        <end position="85"/>
    </location>
</feature>
<gene>
    <name evidence="6" type="ORF">ACFSYJ_28875</name>
</gene>
<dbReference type="InterPro" id="IPR036388">
    <property type="entry name" value="WH-like_DNA-bd_sf"/>
</dbReference>
<sequence length="331" mass="35384">MTSSANALLRRKLMGFVLTQAIHAVVETGVIDRLAAGPATVAQLAAASGTDPDALARFLRLLGTEGVLAGDPGGTYTLTELGELLRRDVPGSLRHFASMMVGESYLAWQAAEHTLRTGEPAFDNVFGTAMFSWLAEHPEEEARFTAAQAGLVRLRAAPLLDYEWSDIRTVVDVGGGNGGLLALLLADRPGLCGVLLDLPHVVARASGTLAEAGVADRCECVGGDFFEAVPAGADAYLLAEILHDWNDTKAVELLRLCREAMPKSARLLILEQVAHEDGSRWDDLLDLHMLVMVGGRERDRKAWHSLLGEAGFVITDVRGGARSSLIEARPG</sequence>
<dbReference type="RefSeq" id="WP_345403854.1">
    <property type="nucleotide sequence ID" value="NZ_BAABHG010000015.1"/>
</dbReference>
<dbReference type="GO" id="GO:0032259">
    <property type="term" value="P:methylation"/>
    <property type="evidence" value="ECO:0007669"/>
    <property type="project" value="UniProtKB-KW"/>
</dbReference>
<proteinExistence type="predicted"/>
<comment type="caution">
    <text evidence="6">The sequence shown here is derived from an EMBL/GenBank/DDBJ whole genome shotgun (WGS) entry which is preliminary data.</text>
</comment>
<evidence type="ECO:0000259" key="5">
    <source>
        <dbReference type="Pfam" id="PF08100"/>
    </source>
</evidence>
<accession>A0ABW5GP46</accession>
<dbReference type="SUPFAM" id="SSF53335">
    <property type="entry name" value="S-adenosyl-L-methionine-dependent methyltransferases"/>
    <property type="match status" value="1"/>
</dbReference>
<evidence type="ECO:0000256" key="2">
    <source>
        <dbReference type="ARBA" id="ARBA00022679"/>
    </source>
</evidence>
<organism evidence="6 7">
    <name type="scientific">Amycolatopsis samaneae</name>
    <dbReference type="NCBI Taxonomy" id="664691"/>
    <lineage>
        <taxon>Bacteria</taxon>
        <taxon>Bacillati</taxon>
        <taxon>Actinomycetota</taxon>
        <taxon>Actinomycetes</taxon>
        <taxon>Pseudonocardiales</taxon>
        <taxon>Pseudonocardiaceae</taxon>
        <taxon>Amycolatopsis</taxon>
    </lineage>
</organism>
<dbReference type="Gene3D" id="1.10.10.10">
    <property type="entry name" value="Winged helix-like DNA-binding domain superfamily/Winged helix DNA-binding domain"/>
    <property type="match status" value="1"/>
</dbReference>
<dbReference type="InterPro" id="IPR001077">
    <property type="entry name" value="COMT_C"/>
</dbReference>
<evidence type="ECO:0000256" key="3">
    <source>
        <dbReference type="ARBA" id="ARBA00022691"/>
    </source>
</evidence>
<dbReference type="PIRSF" id="PIRSF005739">
    <property type="entry name" value="O-mtase"/>
    <property type="match status" value="1"/>
</dbReference>
<evidence type="ECO:0000313" key="6">
    <source>
        <dbReference type="EMBL" id="MFD2462656.1"/>
    </source>
</evidence>
<dbReference type="EMBL" id="JBHUKU010000017">
    <property type="protein sequence ID" value="MFD2462656.1"/>
    <property type="molecule type" value="Genomic_DNA"/>
</dbReference>
<dbReference type="InterPro" id="IPR016461">
    <property type="entry name" value="COMT-like"/>
</dbReference>
<dbReference type="InterPro" id="IPR036390">
    <property type="entry name" value="WH_DNA-bd_sf"/>
</dbReference>
<keyword evidence="3" id="KW-0949">S-adenosyl-L-methionine</keyword>
<dbReference type="Pfam" id="PF00891">
    <property type="entry name" value="Methyltransf_2"/>
    <property type="match status" value="1"/>
</dbReference>
<keyword evidence="2" id="KW-0808">Transferase</keyword>
<dbReference type="Gene3D" id="1.10.287.1350">
    <property type="match status" value="1"/>
</dbReference>
<dbReference type="PANTHER" id="PTHR43712">
    <property type="entry name" value="PUTATIVE (AFU_ORTHOLOGUE AFUA_4G14580)-RELATED"/>
    <property type="match status" value="1"/>
</dbReference>
<dbReference type="PROSITE" id="PS51683">
    <property type="entry name" value="SAM_OMT_II"/>
    <property type="match status" value="1"/>
</dbReference>
<name>A0ABW5GP46_9PSEU</name>
<feature type="domain" description="O-methyltransferase C-terminal" evidence="4">
    <location>
        <begin position="110"/>
        <end position="312"/>
    </location>
</feature>
<dbReference type="InterPro" id="IPR012967">
    <property type="entry name" value="COMT_dimerisation"/>
</dbReference>
<evidence type="ECO:0000256" key="1">
    <source>
        <dbReference type="ARBA" id="ARBA00022603"/>
    </source>
</evidence>
<reference evidence="7" key="1">
    <citation type="journal article" date="2019" name="Int. J. Syst. Evol. Microbiol.">
        <title>The Global Catalogue of Microorganisms (GCM) 10K type strain sequencing project: providing services to taxonomists for standard genome sequencing and annotation.</title>
        <authorList>
            <consortium name="The Broad Institute Genomics Platform"/>
            <consortium name="The Broad Institute Genome Sequencing Center for Infectious Disease"/>
            <person name="Wu L."/>
            <person name="Ma J."/>
        </authorList>
    </citation>
    <scope>NUCLEOTIDE SEQUENCE [LARGE SCALE GENOMIC DNA]</scope>
    <source>
        <strain evidence="7">CGMCC 4.7643</strain>
    </source>
</reference>
<dbReference type="GO" id="GO:0008168">
    <property type="term" value="F:methyltransferase activity"/>
    <property type="evidence" value="ECO:0007669"/>
    <property type="project" value="UniProtKB-KW"/>
</dbReference>
<dbReference type="InterPro" id="IPR029063">
    <property type="entry name" value="SAM-dependent_MTases_sf"/>
</dbReference>
<evidence type="ECO:0000259" key="4">
    <source>
        <dbReference type="Pfam" id="PF00891"/>
    </source>
</evidence>
<protein>
    <submittedName>
        <fullName evidence="6">Methyltransferase</fullName>
    </submittedName>
</protein>
<evidence type="ECO:0000313" key="7">
    <source>
        <dbReference type="Proteomes" id="UP001597419"/>
    </source>
</evidence>
<keyword evidence="7" id="KW-1185">Reference proteome</keyword>
<dbReference type="PANTHER" id="PTHR43712:SF2">
    <property type="entry name" value="O-METHYLTRANSFERASE CICE"/>
    <property type="match status" value="1"/>
</dbReference>